<evidence type="ECO:0000313" key="1">
    <source>
        <dbReference type="EMBL" id="OGK00490.1"/>
    </source>
</evidence>
<name>A0A1F7F1F4_UNCRA</name>
<sequence>MFQNSTGIYDHLVTLAQSLHIEVTEDMLDGSKGGLYLFKGKRTLVINKPLPLDQKIDMLVEVLKNEDLSNTYMLPVVRDLLGM</sequence>
<gene>
    <name evidence="1" type="ORF">A2519_10815</name>
</gene>
<evidence type="ECO:0000313" key="2">
    <source>
        <dbReference type="Proteomes" id="UP000179243"/>
    </source>
</evidence>
<protein>
    <submittedName>
        <fullName evidence="1">Uncharacterized protein</fullName>
    </submittedName>
</protein>
<comment type="caution">
    <text evidence="1">The sequence shown here is derived from an EMBL/GenBank/DDBJ whole genome shotgun (WGS) entry which is preliminary data.</text>
</comment>
<dbReference type="EMBL" id="MFYX01000146">
    <property type="protein sequence ID" value="OGK00490.1"/>
    <property type="molecule type" value="Genomic_DNA"/>
</dbReference>
<dbReference type="Proteomes" id="UP000179243">
    <property type="component" value="Unassembled WGS sequence"/>
</dbReference>
<reference evidence="1 2" key="1">
    <citation type="journal article" date="2016" name="Nat. Commun.">
        <title>Thousands of microbial genomes shed light on interconnected biogeochemical processes in an aquifer system.</title>
        <authorList>
            <person name="Anantharaman K."/>
            <person name="Brown C.T."/>
            <person name="Hug L.A."/>
            <person name="Sharon I."/>
            <person name="Castelle C.J."/>
            <person name="Probst A.J."/>
            <person name="Thomas B.C."/>
            <person name="Singh A."/>
            <person name="Wilkins M.J."/>
            <person name="Karaoz U."/>
            <person name="Brodie E.L."/>
            <person name="Williams K.H."/>
            <person name="Hubbard S.S."/>
            <person name="Banfield J.F."/>
        </authorList>
    </citation>
    <scope>NUCLEOTIDE SEQUENCE [LARGE SCALE GENOMIC DNA]</scope>
</reference>
<dbReference type="AlphaFoldDB" id="A0A1F7F1F4"/>
<proteinExistence type="predicted"/>
<accession>A0A1F7F1F4</accession>
<organism evidence="1 2">
    <name type="scientific">Candidatus Raymondbacteria bacterium RIFOXYD12_FULL_49_13</name>
    <dbReference type="NCBI Taxonomy" id="1817890"/>
    <lineage>
        <taxon>Bacteria</taxon>
        <taxon>Raymondiibacteriota</taxon>
    </lineage>
</organism>